<dbReference type="AlphaFoldDB" id="A0A812KPW9"/>
<feature type="region of interest" description="Disordered" evidence="1">
    <location>
        <begin position="186"/>
        <end position="223"/>
    </location>
</feature>
<sequence>MAEDPSQVPEGGYLIVLQSNKTCAKASKPVCPPNLQKPSALEIPDHDWQTFTEKMKAACEKTWHPWKLPLLLFLAFVLGGIFLALVLMLGVGANPCPSYRRFSCAQDSSLYVAFVPGGVLILIGFCSYCILPLYLNGKNREHDMEILAACEELTSKCEGKYKVRYLAKNLDQVMAEDKQLRLISIGPADPQADPEAQQLGKSAEEGENAEVIVGSVVEDNNHT</sequence>
<keyword evidence="2" id="KW-0812">Transmembrane</keyword>
<organism evidence="3 4">
    <name type="scientific">Symbiodinium natans</name>
    <dbReference type="NCBI Taxonomy" id="878477"/>
    <lineage>
        <taxon>Eukaryota</taxon>
        <taxon>Sar</taxon>
        <taxon>Alveolata</taxon>
        <taxon>Dinophyceae</taxon>
        <taxon>Suessiales</taxon>
        <taxon>Symbiodiniaceae</taxon>
        <taxon>Symbiodinium</taxon>
    </lineage>
</organism>
<proteinExistence type="predicted"/>
<dbReference type="Proteomes" id="UP000604046">
    <property type="component" value="Unassembled WGS sequence"/>
</dbReference>
<evidence type="ECO:0000256" key="1">
    <source>
        <dbReference type="SAM" id="MobiDB-lite"/>
    </source>
</evidence>
<keyword evidence="2" id="KW-1133">Transmembrane helix</keyword>
<keyword evidence="2" id="KW-0472">Membrane</keyword>
<keyword evidence="4" id="KW-1185">Reference proteome</keyword>
<dbReference type="EMBL" id="CAJNDS010000681">
    <property type="protein sequence ID" value="CAE7227906.1"/>
    <property type="molecule type" value="Genomic_DNA"/>
</dbReference>
<feature type="transmembrane region" description="Helical" evidence="2">
    <location>
        <begin position="111"/>
        <end position="135"/>
    </location>
</feature>
<reference evidence="3" key="1">
    <citation type="submission" date="2021-02" db="EMBL/GenBank/DDBJ databases">
        <authorList>
            <person name="Dougan E. K."/>
            <person name="Rhodes N."/>
            <person name="Thang M."/>
            <person name="Chan C."/>
        </authorList>
    </citation>
    <scope>NUCLEOTIDE SEQUENCE</scope>
</reference>
<gene>
    <name evidence="3" type="ORF">SNAT2548_LOCUS9027</name>
</gene>
<evidence type="ECO:0000313" key="3">
    <source>
        <dbReference type="EMBL" id="CAE7227906.1"/>
    </source>
</evidence>
<feature type="transmembrane region" description="Helical" evidence="2">
    <location>
        <begin position="70"/>
        <end position="91"/>
    </location>
</feature>
<accession>A0A812KPW9</accession>
<comment type="caution">
    <text evidence="3">The sequence shown here is derived from an EMBL/GenBank/DDBJ whole genome shotgun (WGS) entry which is preliminary data.</text>
</comment>
<evidence type="ECO:0000256" key="2">
    <source>
        <dbReference type="SAM" id="Phobius"/>
    </source>
</evidence>
<evidence type="ECO:0000313" key="4">
    <source>
        <dbReference type="Proteomes" id="UP000604046"/>
    </source>
</evidence>
<protein>
    <submittedName>
        <fullName evidence="3">Uncharacterized protein</fullName>
    </submittedName>
</protein>
<name>A0A812KPW9_9DINO</name>